<evidence type="ECO:0000256" key="1">
    <source>
        <dbReference type="SAM" id="SignalP"/>
    </source>
</evidence>
<comment type="caution">
    <text evidence="2">The sequence shown here is derived from an EMBL/GenBank/DDBJ whole genome shotgun (WGS) entry which is preliminary data.</text>
</comment>
<reference evidence="2 3" key="1">
    <citation type="journal article" date="2012" name="Eukaryot. Cell">
        <title>Draft genome sequence of Wickerhamomyces ciferrii NRRL Y-1031 F-60-10.</title>
        <authorList>
            <person name="Schneider J."/>
            <person name="Andrea H."/>
            <person name="Blom J."/>
            <person name="Jaenicke S."/>
            <person name="Ruckert C."/>
            <person name="Schorsch C."/>
            <person name="Szczepanowski R."/>
            <person name="Farwick M."/>
            <person name="Goesmann A."/>
            <person name="Puhler A."/>
            <person name="Schaffer S."/>
            <person name="Tauch A."/>
            <person name="Kohler T."/>
            <person name="Brinkrolf K."/>
        </authorList>
    </citation>
    <scope>NUCLEOTIDE SEQUENCE [LARGE SCALE GENOMIC DNA]</scope>
    <source>
        <strain evidence="3">ATCC 14091 / BCRC 22168 / CBS 111 / JCM 3599 / NBRC 0793 / NRRL Y-1031 F-60-10</strain>
    </source>
</reference>
<dbReference type="InParanoid" id="K0KMN1"/>
<keyword evidence="1" id="KW-0732">Signal</keyword>
<evidence type="ECO:0000313" key="2">
    <source>
        <dbReference type="EMBL" id="CCH46540.1"/>
    </source>
</evidence>
<dbReference type="EMBL" id="CAIF01000252">
    <property type="protein sequence ID" value="CCH46540.1"/>
    <property type="molecule type" value="Genomic_DNA"/>
</dbReference>
<protein>
    <submittedName>
        <fullName evidence="2">Secreted protein</fullName>
    </submittedName>
</protein>
<keyword evidence="3" id="KW-1185">Reference proteome</keyword>
<gene>
    <name evidence="2" type="ORF">BN7_6133</name>
</gene>
<feature type="chain" id="PRO_5003834412" evidence="1">
    <location>
        <begin position="19"/>
        <end position="116"/>
    </location>
</feature>
<proteinExistence type="predicted"/>
<organism evidence="2 3">
    <name type="scientific">Wickerhamomyces ciferrii (strain ATCC 14091 / BCRC 22168 / CBS 111 / JCM 3599 / NBRC 0793 / NRRL Y-1031 F-60-10)</name>
    <name type="common">Yeast</name>
    <name type="synonym">Pichia ciferrii</name>
    <dbReference type="NCBI Taxonomy" id="1206466"/>
    <lineage>
        <taxon>Eukaryota</taxon>
        <taxon>Fungi</taxon>
        <taxon>Dikarya</taxon>
        <taxon>Ascomycota</taxon>
        <taxon>Saccharomycotina</taxon>
        <taxon>Saccharomycetes</taxon>
        <taxon>Phaffomycetales</taxon>
        <taxon>Wickerhamomycetaceae</taxon>
        <taxon>Wickerhamomyces</taxon>
    </lineage>
</organism>
<name>K0KMN1_WICCF</name>
<feature type="signal peptide" evidence="1">
    <location>
        <begin position="1"/>
        <end position="18"/>
    </location>
</feature>
<dbReference type="Proteomes" id="UP000009328">
    <property type="component" value="Unassembled WGS sequence"/>
</dbReference>
<dbReference type="AlphaFoldDB" id="K0KMN1"/>
<accession>K0KMN1</accession>
<sequence>MKLSSVFVQGLLLSGIMASPIADSKNSNDTVAVEGGSPGTKLCFDANKSVFCYGNNYEKCVSKLNASIRPGHGIPENAYNYCKFWCSKVKNIDDCRTNKKKFDYHPDFACGKANYC</sequence>
<evidence type="ECO:0000313" key="3">
    <source>
        <dbReference type="Proteomes" id="UP000009328"/>
    </source>
</evidence>
<dbReference type="HOGENOM" id="CLU_127832_0_0_1"/>